<evidence type="ECO:0000259" key="1">
    <source>
        <dbReference type="Pfam" id="PF14864"/>
    </source>
</evidence>
<dbReference type="SUPFAM" id="SSF55718">
    <property type="entry name" value="SCP-like"/>
    <property type="match status" value="1"/>
</dbReference>
<evidence type="ECO:0000313" key="2">
    <source>
        <dbReference type="EMBL" id="GAA1690357.1"/>
    </source>
</evidence>
<comment type="caution">
    <text evidence="2">The sequence shown here is derived from an EMBL/GenBank/DDBJ whole genome shotgun (WGS) entry which is preliminary data.</text>
</comment>
<evidence type="ECO:0000313" key="3">
    <source>
        <dbReference type="Proteomes" id="UP001500618"/>
    </source>
</evidence>
<proteinExistence type="predicted"/>
<accession>A0ABN2HMK7</accession>
<organism evidence="2 3">
    <name type="scientific">Fodinicola feengrottensis</name>
    <dbReference type="NCBI Taxonomy" id="435914"/>
    <lineage>
        <taxon>Bacteria</taxon>
        <taxon>Bacillati</taxon>
        <taxon>Actinomycetota</taxon>
        <taxon>Actinomycetes</taxon>
        <taxon>Mycobacteriales</taxon>
        <taxon>Fodinicola</taxon>
    </lineage>
</organism>
<reference evidence="2 3" key="1">
    <citation type="journal article" date="2019" name="Int. J. Syst. Evol. Microbiol.">
        <title>The Global Catalogue of Microorganisms (GCM) 10K type strain sequencing project: providing services to taxonomists for standard genome sequencing and annotation.</title>
        <authorList>
            <consortium name="The Broad Institute Genomics Platform"/>
            <consortium name="The Broad Institute Genome Sequencing Center for Infectious Disease"/>
            <person name="Wu L."/>
            <person name="Ma J."/>
        </authorList>
    </citation>
    <scope>NUCLEOTIDE SEQUENCE [LARGE SCALE GENOMIC DNA]</scope>
    <source>
        <strain evidence="2 3">JCM 14718</strain>
    </source>
</reference>
<protein>
    <recommendedName>
        <fullName evidence="1">Alkyl sulfatase C-terminal domain-containing protein</fullName>
    </recommendedName>
</protein>
<dbReference type="InterPro" id="IPR036527">
    <property type="entry name" value="SCP2_sterol-bd_dom_sf"/>
</dbReference>
<name>A0ABN2HMK7_9ACTN</name>
<dbReference type="RefSeq" id="WP_163571919.1">
    <property type="nucleotide sequence ID" value="NZ_BAAANY010000017.1"/>
</dbReference>
<dbReference type="Gene3D" id="3.30.1050.10">
    <property type="entry name" value="SCP2 sterol-binding domain"/>
    <property type="match status" value="1"/>
</dbReference>
<dbReference type="Pfam" id="PF14864">
    <property type="entry name" value="Alkyl_sulf_C"/>
    <property type="match status" value="1"/>
</dbReference>
<feature type="domain" description="Alkyl sulfatase C-terminal" evidence="1">
    <location>
        <begin position="11"/>
        <end position="112"/>
    </location>
</feature>
<keyword evidence="3" id="KW-1185">Reference proteome</keyword>
<dbReference type="InterPro" id="IPR029229">
    <property type="entry name" value="Alkyl_sulf_C"/>
</dbReference>
<dbReference type="EMBL" id="BAAANY010000017">
    <property type="protein sequence ID" value="GAA1690357.1"/>
    <property type="molecule type" value="Genomic_DNA"/>
</dbReference>
<gene>
    <name evidence="2" type="ORF">GCM10009765_44810</name>
</gene>
<dbReference type="Proteomes" id="UP001500618">
    <property type="component" value="Unassembled WGS sequence"/>
</dbReference>
<sequence length="112" mass="12220">MASIEQCRTALDGLAKRLSGADSATRKRVSLDRKLACRITDLRATFVGQLRDGELQDISRDDEGKGQITLTVSSDDLVALTEGTLRFPSAWASGRLKVDANVFDLVKLRALL</sequence>